<organism evidence="2 3">
    <name type="scientific">Blomia tropicalis</name>
    <name type="common">Mite</name>
    <dbReference type="NCBI Taxonomy" id="40697"/>
    <lineage>
        <taxon>Eukaryota</taxon>
        <taxon>Metazoa</taxon>
        <taxon>Ecdysozoa</taxon>
        <taxon>Arthropoda</taxon>
        <taxon>Chelicerata</taxon>
        <taxon>Arachnida</taxon>
        <taxon>Acari</taxon>
        <taxon>Acariformes</taxon>
        <taxon>Sarcoptiformes</taxon>
        <taxon>Astigmata</taxon>
        <taxon>Glycyphagoidea</taxon>
        <taxon>Echimyopodidae</taxon>
        <taxon>Blomia</taxon>
    </lineage>
</organism>
<feature type="compositionally biased region" description="Low complexity" evidence="1">
    <location>
        <begin position="263"/>
        <end position="277"/>
    </location>
</feature>
<gene>
    <name evidence="2" type="ORF">RDWZM_002071</name>
</gene>
<evidence type="ECO:0000313" key="2">
    <source>
        <dbReference type="EMBL" id="KAJ6223526.1"/>
    </source>
</evidence>
<keyword evidence="3" id="KW-1185">Reference proteome</keyword>
<dbReference type="AlphaFoldDB" id="A0A9Q0RRW3"/>
<sequence length="568" mass="64666">MKTRFQTLEIFLVVFYYVSIRLSSSSPALISTSYYNKIHQPPAPSPSRRPESIRASLSFLPFHGSHSSPSFYHQNVYLPSPSTSSSSSSSPSSGSANYYNVESNLYSDSGPTTTMMLASSSSQPTMTAIPAPKPASQLVESSSSPMGIVFGRAISSYDGNYYIPVFYPISWINNGINGQMSAFDTSPIPTTINAPYNHHHHHHHHHPVFRMVSSTSNDQDYQPYNSFTPNKVTQNFIQSDEMMPSDVTPDINGNYKRSTMIISNSGSPSSSSSPSSSLANFYDMEPSADESNNYYHHNHHSHHEPTTPYIKIHDPKHDLNLAIEANKEQMKAQKHFEKEVLLADDDDLISRNFTKSYLLNDKNNLIQPRSSIVSKEPKIVTSIEIFDLPGANRYLGLSSDNEKINSPKMKKILGRRGQKDPFRSKESVRRKIFSNNYRPKSVSHIRFTGVGFLHYHEHYLQYAMEKVSEPEESFIPDEGTWSRCVGAERPQKPKIESEDKIKGLKEDNTEEKEVIFPDDWDYVQFLIESFIDPPKEKIEDKEKPFIPDDWDKLEFFNDSRDPDYYPTF</sequence>
<comment type="caution">
    <text evidence="2">The sequence shown here is derived from an EMBL/GenBank/DDBJ whole genome shotgun (WGS) entry which is preliminary data.</text>
</comment>
<proteinExistence type="predicted"/>
<dbReference type="EMBL" id="JAPWDV010000001">
    <property type="protein sequence ID" value="KAJ6223526.1"/>
    <property type="molecule type" value="Genomic_DNA"/>
</dbReference>
<protein>
    <submittedName>
        <fullName evidence="2">Uncharacterized protein</fullName>
    </submittedName>
</protein>
<evidence type="ECO:0000313" key="3">
    <source>
        <dbReference type="Proteomes" id="UP001142055"/>
    </source>
</evidence>
<name>A0A9Q0RRW3_BLOTA</name>
<feature type="region of interest" description="Disordered" evidence="1">
    <location>
        <begin position="242"/>
        <end position="312"/>
    </location>
</feature>
<evidence type="ECO:0000256" key="1">
    <source>
        <dbReference type="SAM" id="MobiDB-lite"/>
    </source>
</evidence>
<dbReference type="Proteomes" id="UP001142055">
    <property type="component" value="Chromosome 1"/>
</dbReference>
<accession>A0A9Q0RRW3</accession>
<reference evidence="2" key="1">
    <citation type="submission" date="2022-12" db="EMBL/GenBank/DDBJ databases">
        <title>Genome assemblies of Blomia tropicalis.</title>
        <authorList>
            <person name="Cui Y."/>
        </authorList>
    </citation>
    <scope>NUCLEOTIDE SEQUENCE</scope>
    <source>
        <tissue evidence="2">Adult mites</tissue>
    </source>
</reference>